<keyword evidence="7 14" id="KW-0812">Transmembrane</keyword>
<dbReference type="NCBIfam" id="TIGR03593">
    <property type="entry name" value="yidC_nterm"/>
    <property type="match status" value="1"/>
</dbReference>
<keyword evidence="5 14" id="KW-1003">Cell membrane</keyword>
<dbReference type="HAMAP" id="MF_01810">
    <property type="entry name" value="YidC_type1"/>
    <property type="match status" value="1"/>
</dbReference>
<evidence type="ECO:0000256" key="14">
    <source>
        <dbReference type="HAMAP-Rule" id="MF_01810"/>
    </source>
</evidence>
<dbReference type="NCBIfam" id="TIGR03592">
    <property type="entry name" value="yidC_oxa1_cterm"/>
    <property type="match status" value="1"/>
</dbReference>
<protein>
    <recommendedName>
        <fullName evidence="3 14">Membrane protein insertase YidC</fullName>
    </recommendedName>
    <alternativeName>
        <fullName evidence="13 14">Foldase YidC</fullName>
    </alternativeName>
    <alternativeName>
        <fullName evidence="12 14">Membrane integrase YidC</fullName>
    </alternativeName>
    <alternativeName>
        <fullName evidence="14">Membrane protein YidC</fullName>
    </alternativeName>
</protein>
<evidence type="ECO:0000256" key="13">
    <source>
        <dbReference type="ARBA" id="ARBA00033342"/>
    </source>
</evidence>
<evidence type="ECO:0000256" key="11">
    <source>
        <dbReference type="ARBA" id="ARBA00023186"/>
    </source>
</evidence>
<proteinExistence type="inferred from homology"/>
<dbReference type="CDD" id="cd19961">
    <property type="entry name" value="EcYidC-like_peri"/>
    <property type="match status" value="1"/>
</dbReference>
<keyword evidence="4 14" id="KW-0813">Transport</keyword>
<organism evidence="17 18">
    <name type="scientific">Parasedimentitalea huanghaiensis</name>
    <dbReference type="NCBI Taxonomy" id="2682100"/>
    <lineage>
        <taxon>Bacteria</taxon>
        <taxon>Pseudomonadati</taxon>
        <taxon>Pseudomonadota</taxon>
        <taxon>Alphaproteobacteria</taxon>
        <taxon>Rhodobacterales</taxon>
        <taxon>Paracoccaceae</taxon>
        <taxon>Parasedimentitalea</taxon>
    </lineage>
</organism>
<dbReference type="EMBL" id="WQLV01000017">
    <property type="protein sequence ID" value="MVO18180.1"/>
    <property type="molecule type" value="Genomic_DNA"/>
</dbReference>
<comment type="subcellular location">
    <subcellularLocation>
        <location evidence="1">Cell inner membrane</location>
        <topology evidence="1">Multi-pass membrane protein</topology>
    </subcellularLocation>
    <subcellularLocation>
        <location evidence="14">Cell membrane</location>
        <topology evidence="14">Multi-pass membrane protein</topology>
    </subcellularLocation>
</comment>
<evidence type="ECO:0000259" key="16">
    <source>
        <dbReference type="Pfam" id="PF14849"/>
    </source>
</evidence>
<dbReference type="RefSeq" id="WP_157024401.1">
    <property type="nucleotide sequence ID" value="NZ_WQLV01000017.1"/>
</dbReference>
<comment type="caution">
    <text evidence="17">The sequence shown here is derived from an EMBL/GenBank/DDBJ whole genome shotgun (WGS) entry which is preliminary data.</text>
</comment>
<evidence type="ECO:0000256" key="9">
    <source>
        <dbReference type="ARBA" id="ARBA00022989"/>
    </source>
</evidence>
<comment type="similarity">
    <text evidence="2 14">Belongs to the OXA1/ALB3/YidC family. Type 1 subfamily.</text>
</comment>
<dbReference type="InterPro" id="IPR019998">
    <property type="entry name" value="Membr_insert_YidC"/>
</dbReference>
<sequence>MDDQNKNLILATVLSFLVILGWYTFFPPPEPAPVVEPAVNETVATGDTAGAPVAGGAAATDAAATAQIAEAEAPKAPRIDIDTPRLSGSISLQGGRIDDLSLKDYRVSIEDDAEIVKMLSPVGEPGAYYALYGWAPGAGLAPDEVPGANTIWQPQGDNTLTPDTPVTMTWDNGKGLTFSRTIAIDEDYMFEVTQSVENTSGNTVALAPYGTLARHGEPAELKNFFILHEGVVGMADGELTETDYSSMPDFDVDPREGKAEVTQVAESGWIGFTDHFWMSTLIPESGQAFKSIAKYDDRRDIYQTDIVLPTVTLAAGQSSEVTTQLFAGAKEWATIREYEAGGVSGFIDSIDWGWFFMLTKPIFWLLHNLNQLIGNMGWSIIGLTLIIKAILFPLAYKSYVSMAKMKELQPQMEELKKKAGDDRQAIQKGMMELYKKEKVNPAAGCLPILLQIPIFFSLYKVIFVTIELRHAPFFGPFQDLSAPDPTSIMNFFGWLPWAGPEPGTIVALVFIGILPLLLGISMFLQQKLNPAPTDPTQQMIFAWMPWVFMFMLGGFASGLVVYWIANNTITFTQQYLIMRSQGYTPDIFGNIKSGFKKTPKTDKK</sequence>
<dbReference type="PRINTS" id="PR01900">
    <property type="entry name" value="YIDCPROTEIN"/>
</dbReference>
<dbReference type="GO" id="GO:0005886">
    <property type="term" value="C:plasma membrane"/>
    <property type="evidence" value="ECO:0007669"/>
    <property type="project" value="UniProtKB-SubCell"/>
</dbReference>
<gene>
    <name evidence="14 17" type="primary">yidC</name>
    <name evidence="17" type="ORF">GO984_20355</name>
</gene>
<reference evidence="17 18" key="1">
    <citation type="submission" date="2019-12" db="EMBL/GenBank/DDBJ databases">
        <authorList>
            <person name="Zhang Y.-J."/>
        </authorList>
    </citation>
    <scope>NUCLEOTIDE SEQUENCE [LARGE SCALE GENOMIC DNA]</scope>
    <source>
        <strain evidence="17 18">CY05</strain>
    </source>
</reference>
<evidence type="ECO:0000256" key="12">
    <source>
        <dbReference type="ARBA" id="ARBA00033245"/>
    </source>
</evidence>
<feature type="domain" description="Membrane insertase YidC/Oxa/ALB C-terminal" evidence="15">
    <location>
        <begin position="376"/>
        <end position="579"/>
    </location>
</feature>
<dbReference type="InterPro" id="IPR028055">
    <property type="entry name" value="YidC/Oxa/ALB_C"/>
</dbReference>
<dbReference type="PANTHER" id="PTHR12428:SF65">
    <property type="entry name" value="CYTOCHROME C OXIDASE ASSEMBLY PROTEIN COX18, MITOCHONDRIAL"/>
    <property type="match status" value="1"/>
</dbReference>
<evidence type="ECO:0000256" key="4">
    <source>
        <dbReference type="ARBA" id="ARBA00022448"/>
    </source>
</evidence>
<evidence type="ECO:0000256" key="2">
    <source>
        <dbReference type="ARBA" id="ARBA00010527"/>
    </source>
</evidence>
<dbReference type="Pfam" id="PF14849">
    <property type="entry name" value="YidC_periplas"/>
    <property type="match status" value="1"/>
</dbReference>
<keyword evidence="10 14" id="KW-0472">Membrane</keyword>
<dbReference type="GO" id="GO:0032977">
    <property type="term" value="F:membrane insertase activity"/>
    <property type="evidence" value="ECO:0007669"/>
    <property type="project" value="InterPro"/>
</dbReference>
<dbReference type="Pfam" id="PF02096">
    <property type="entry name" value="60KD_IMP"/>
    <property type="match status" value="1"/>
</dbReference>
<evidence type="ECO:0000259" key="15">
    <source>
        <dbReference type="Pfam" id="PF02096"/>
    </source>
</evidence>
<keyword evidence="6" id="KW-0997">Cell inner membrane</keyword>
<dbReference type="InterPro" id="IPR028053">
    <property type="entry name" value="Membr_insert_YidC_N"/>
</dbReference>
<keyword evidence="8 14" id="KW-0653">Protein transport</keyword>
<feature type="domain" description="Membrane insertase YidC N-terminal" evidence="16">
    <location>
        <begin position="78"/>
        <end position="365"/>
    </location>
</feature>
<evidence type="ECO:0000256" key="1">
    <source>
        <dbReference type="ARBA" id="ARBA00004429"/>
    </source>
</evidence>
<dbReference type="GO" id="GO:0051205">
    <property type="term" value="P:protein insertion into membrane"/>
    <property type="evidence" value="ECO:0007669"/>
    <property type="project" value="TreeGrafter"/>
</dbReference>
<dbReference type="InterPro" id="IPR047196">
    <property type="entry name" value="YidC_ALB_C"/>
</dbReference>
<keyword evidence="11 14" id="KW-0143">Chaperone</keyword>
<dbReference type="FunFam" id="2.70.98.90:FF:000006">
    <property type="entry name" value="Membrane protein insertase YidC"/>
    <property type="match status" value="1"/>
</dbReference>
<name>A0A6L6WLG8_9RHOB</name>
<feature type="transmembrane region" description="Helical" evidence="14">
    <location>
        <begin position="545"/>
        <end position="565"/>
    </location>
</feature>
<comment type="subunit">
    <text evidence="14">Interacts with the Sec translocase complex via SecD. Specifically interacts with transmembrane segments of nascent integral membrane proteins during membrane integration.</text>
</comment>
<dbReference type="PRINTS" id="PR00701">
    <property type="entry name" value="60KDINNERMP"/>
</dbReference>
<evidence type="ECO:0000256" key="6">
    <source>
        <dbReference type="ARBA" id="ARBA00022519"/>
    </source>
</evidence>
<feature type="transmembrane region" description="Helical" evidence="14">
    <location>
        <begin position="376"/>
        <end position="396"/>
    </location>
</feature>
<accession>A0A6L6WLG8</accession>
<dbReference type="CDD" id="cd20070">
    <property type="entry name" value="5TM_YidC_Alb3"/>
    <property type="match status" value="1"/>
</dbReference>
<dbReference type="NCBIfam" id="NF002353">
    <property type="entry name" value="PRK01318.1-4"/>
    <property type="match status" value="1"/>
</dbReference>
<feature type="transmembrane region" description="Helical" evidence="14">
    <location>
        <begin position="439"/>
        <end position="459"/>
    </location>
</feature>
<evidence type="ECO:0000256" key="5">
    <source>
        <dbReference type="ARBA" id="ARBA00022475"/>
    </source>
</evidence>
<dbReference type="AlphaFoldDB" id="A0A6L6WLG8"/>
<evidence type="ECO:0000313" key="18">
    <source>
        <dbReference type="Proteomes" id="UP000478892"/>
    </source>
</evidence>
<feature type="transmembrane region" description="Helical" evidence="14">
    <location>
        <begin position="7"/>
        <end position="26"/>
    </location>
</feature>
<keyword evidence="18" id="KW-1185">Reference proteome</keyword>
<feature type="transmembrane region" description="Helical" evidence="14">
    <location>
        <begin position="504"/>
        <end position="524"/>
    </location>
</feature>
<comment type="function">
    <text evidence="14">Required for the insertion and/or proper folding and/or complex formation of integral membrane proteins into the membrane. Involved in integration of membrane proteins that insert both dependently and independently of the Sec translocase complex, as well as at least some lipoproteins. Aids folding of multispanning membrane proteins.</text>
</comment>
<keyword evidence="9 14" id="KW-1133">Transmembrane helix</keyword>
<dbReference type="PANTHER" id="PTHR12428">
    <property type="entry name" value="OXA1"/>
    <property type="match status" value="1"/>
</dbReference>
<evidence type="ECO:0000313" key="17">
    <source>
        <dbReference type="EMBL" id="MVO18180.1"/>
    </source>
</evidence>
<evidence type="ECO:0000256" key="3">
    <source>
        <dbReference type="ARBA" id="ARBA00015325"/>
    </source>
</evidence>
<dbReference type="Gene3D" id="2.70.98.90">
    <property type="match status" value="1"/>
</dbReference>
<dbReference type="GO" id="GO:0015031">
    <property type="term" value="P:protein transport"/>
    <property type="evidence" value="ECO:0007669"/>
    <property type="project" value="UniProtKB-KW"/>
</dbReference>
<evidence type="ECO:0000256" key="8">
    <source>
        <dbReference type="ARBA" id="ARBA00022927"/>
    </source>
</evidence>
<dbReference type="InterPro" id="IPR001708">
    <property type="entry name" value="YidC/ALB3/OXA1/COX18"/>
</dbReference>
<evidence type="ECO:0000256" key="7">
    <source>
        <dbReference type="ARBA" id="ARBA00022692"/>
    </source>
</evidence>
<dbReference type="InterPro" id="IPR038221">
    <property type="entry name" value="YidC_periplasmic_sf"/>
</dbReference>
<dbReference type="Proteomes" id="UP000478892">
    <property type="component" value="Unassembled WGS sequence"/>
</dbReference>
<evidence type="ECO:0000256" key="10">
    <source>
        <dbReference type="ARBA" id="ARBA00023136"/>
    </source>
</evidence>